<dbReference type="Proteomes" id="UP001172155">
    <property type="component" value="Unassembled WGS sequence"/>
</dbReference>
<dbReference type="PANTHER" id="PTHR21660">
    <property type="entry name" value="THIOESTERASE SUPERFAMILY MEMBER-RELATED"/>
    <property type="match status" value="1"/>
</dbReference>
<dbReference type="SUPFAM" id="SSF54637">
    <property type="entry name" value="Thioesterase/thiol ester dehydrase-isomerase"/>
    <property type="match status" value="1"/>
</dbReference>
<sequence>MPNDLSAKKIGALGKGIVSLSGEARLRALLRHMAVRMEQDDDKEWTTPLLPTLTLLSTSPSLPRPSLVFAFTPTAAHLNGLSNMHGGAMATLFDFCTAAVLVLVTRPGRYHYWGVTRTLSTTYLRPVPVGTALLVECEAVAVGRQMSHLRGVLRGAAAGKDGGKGVVYAVCEHGMVNVNGAAVEAMEGQRLVEAGRGKL</sequence>
<protein>
    <submittedName>
        <fullName evidence="4">HotDog domain-containing protein</fullName>
    </submittedName>
</protein>
<dbReference type="Gene3D" id="3.10.129.10">
    <property type="entry name" value="Hotdog Thioesterase"/>
    <property type="match status" value="1"/>
</dbReference>
<dbReference type="InterPro" id="IPR029069">
    <property type="entry name" value="HotDog_dom_sf"/>
</dbReference>
<evidence type="ECO:0000256" key="2">
    <source>
        <dbReference type="ARBA" id="ARBA00022801"/>
    </source>
</evidence>
<evidence type="ECO:0000313" key="4">
    <source>
        <dbReference type="EMBL" id="KAK0743725.1"/>
    </source>
</evidence>
<evidence type="ECO:0000256" key="1">
    <source>
        <dbReference type="ARBA" id="ARBA00008324"/>
    </source>
</evidence>
<name>A0AA40EQN5_9PEZI</name>
<dbReference type="CDD" id="cd03443">
    <property type="entry name" value="PaaI_thioesterase"/>
    <property type="match status" value="1"/>
</dbReference>
<dbReference type="PANTHER" id="PTHR21660:SF1">
    <property type="entry name" value="ACYL-COENZYME A THIOESTERASE 13"/>
    <property type="match status" value="1"/>
</dbReference>
<gene>
    <name evidence="4" type="ORF">B0T18DRAFT_490381</name>
</gene>
<dbReference type="AlphaFoldDB" id="A0AA40EQN5"/>
<dbReference type="Pfam" id="PF03061">
    <property type="entry name" value="4HBT"/>
    <property type="match status" value="1"/>
</dbReference>
<keyword evidence="2" id="KW-0378">Hydrolase</keyword>
<feature type="domain" description="Thioesterase" evidence="3">
    <location>
        <begin position="83"/>
        <end position="150"/>
    </location>
</feature>
<dbReference type="GO" id="GO:0047617">
    <property type="term" value="F:fatty acyl-CoA hydrolase activity"/>
    <property type="evidence" value="ECO:0007669"/>
    <property type="project" value="InterPro"/>
</dbReference>
<reference evidence="4" key="1">
    <citation type="submission" date="2023-06" db="EMBL/GenBank/DDBJ databases">
        <title>Genome-scale phylogeny and comparative genomics of the fungal order Sordariales.</title>
        <authorList>
            <consortium name="Lawrence Berkeley National Laboratory"/>
            <person name="Hensen N."/>
            <person name="Bonometti L."/>
            <person name="Westerberg I."/>
            <person name="Brannstrom I.O."/>
            <person name="Guillou S."/>
            <person name="Cros-Aarteil S."/>
            <person name="Calhoun S."/>
            <person name="Haridas S."/>
            <person name="Kuo A."/>
            <person name="Mondo S."/>
            <person name="Pangilinan J."/>
            <person name="Riley R."/>
            <person name="LaButti K."/>
            <person name="Andreopoulos B."/>
            <person name="Lipzen A."/>
            <person name="Chen C."/>
            <person name="Yanf M."/>
            <person name="Daum C."/>
            <person name="Ng V."/>
            <person name="Clum A."/>
            <person name="Steindorff A."/>
            <person name="Ohm R."/>
            <person name="Martin F."/>
            <person name="Silar P."/>
            <person name="Natvig D."/>
            <person name="Lalanne C."/>
            <person name="Gautier V."/>
            <person name="Ament-velasquez S.L."/>
            <person name="Kruys A."/>
            <person name="Hutchinson M.I."/>
            <person name="Powell A.J."/>
            <person name="Barry K."/>
            <person name="Miller A.N."/>
            <person name="Grigoriev I.V."/>
            <person name="Debuchy R."/>
            <person name="Gladieux P."/>
            <person name="Thoren M.H."/>
            <person name="Johannesson H."/>
        </authorList>
    </citation>
    <scope>NUCLEOTIDE SEQUENCE</scope>
    <source>
        <strain evidence="4">SMH3187-1</strain>
    </source>
</reference>
<comment type="similarity">
    <text evidence="1">Belongs to the thioesterase PaaI family.</text>
</comment>
<dbReference type="InterPro" id="IPR039298">
    <property type="entry name" value="ACOT13"/>
</dbReference>
<comment type="caution">
    <text evidence="4">The sequence shown here is derived from an EMBL/GenBank/DDBJ whole genome shotgun (WGS) entry which is preliminary data.</text>
</comment>
<dbReference type="InterPro" id="IPR006683">
    <property type="entry name" value="Thioestr_dom"/>
</dbReference>
<keyword evidence="5" id="KW-1185">Reference proteome</keyword>
<proteinExistence type="inferred from homology"/>
<dbReference type="PROSITE" id="PS50890">
    <property type="entry name" value="PUA"/>
    <property type="match status" value="1"/>
</dbReference>
<accession>A0AA40EQN5</accession>
<evidence type="ECO:0000259" key="3">
    <source>
        <dbReference type="Pfam" id="PF03061"/>
    </source>
</evidence>
<organism evidence="4 5">
    <name type="scientific">Schizothecium vesticola</name>
    <dbReference type="NCBI Taxonomy" id="314040"/>
    <lineage>
        <taxon>Eukaryota</taxon>
        <taxon>Fungi</taxon>
        <taxon>Dikarya</taxon>
        <taxon>Ascomycota</taxon>
        <taxon>Pezizomycotina</taxon>
        <taxon>Sordariomycetes</taxon>
        <taxon>Sordariomycetidae</taxon>
        <taxon>Sordariales</taxon>
        <taxon>Schizotheciaceae</taxon>
        <taxon>Schizothecium</taxon>
    </lineage>
</organism>
<dbReference type="EMBL" id="JAUKUD010000005">
    <property type="protein sequence ID" value="KAK0743725.1"/>
    <property type="molecule type" value="Genomic_DNA"/>
</dbReference>
<evidence type="ECO:0000313" key="5">
    <source>
        <dbReference type="Proteomes" id="UP001172155"/>
    </source>
</evidence>